<organism evidence="1 2">
    <name type="scientific">Digitaria exilis</name>
    <dbReference type="NCBI Taxonomy" id="1010633"/>
    <lineage>
        <taxon>Eukaryota</taxon>
        <taxon>Viridiplantae</taxon>
        <taxon>Streptophyta</taxon>
        <taxon>Embryophyta</taxon>
        <taxon>Tracheophyta</taxon>
        <taxon>Spermatophyta</taxon>
        <taxon>Magnoliopsida</taxon>
        <taxon>Liliopsida</taxon>
        <taxon>Poales</taxon>
        <taxon>Poaceae</taxon>
        <taxon>PACMAD clade</taxon>
        <taxon>Panicoideae</taxon>
        <taxon>Panicodae</taxon>
        <taxon>Paniceae</taxon>
        <taxon>Anthephorinae</taxon>
        <taxon>Digitaria</taxon>
    </lineage>
</organism>
<reference evidence="1" key="1">
    <citation type="submission" date="2020-07" db="EMBL/GenBank/DDBJ databases">
        <title>Genome sequence and genetic diversity analysis of an under-domesticated orphan crop, white fonio (Digitaria exilis).</title>
        <authorList>
            <person name="Bennetzen J.L."/>
            <person name="Chen S."/>
            <person name="Ma X."/>
            <person name="Wang X."/>
            <person name="Yssel A.E.J."/>
            <person name="Chaluvadi S.R."/>
            <person name="Johnson M."/>
            <person name="Gangashetty P."/>
            <person name="Hamidou F."/>
            <person name="Sanogo M.D."/>
            <person name="Zwaenepoel A."/>
            <person name="Wallace J."/>
            <person name="Van De Peer Y."/>
            <person name="Van Deynze A."/>
        </authorList>
    </citation>
    <scope>NUCLEOTIDE SEQUENCE</scope>
    <source>
        <tissue evidence="1">Leaves</tissue>
    </source>
</reference>
<dbReference type="EMBL" id="JACEFO010001613">
    <property type="protein sequence ID" value="KAF8730782.1"/>
    <property type="molecule type" value="Genomic_DNA"/>
</dbReference>
<protein>
    <submittedName>
        <fullName evidence="1">Uncharacterized protein</fullName>
    </submittedName>
</protein>
<gene>
    <name evidence="1" type="ORF">HU200_016645</name>
</gene>
<comment type="caution">
    <text evidence="1">The sequence shown here is derived from an EMBL/GenBank/DDBJ whole genome shotgun (WGS) entry which is preliminary data.</text>
</comment>
<sequence>MDQVISEKREFHYNKLLLIGCELWPSCHHELEPFVSICCWICDSVLYTDIL</sequence>
<dbReference type="Proteomes" id="UP000636709">
    <property type="component" value="Unassembled WGS sequence"/>
</dbReference>
<accession>A0A835KKL4</accession>
<keyword evidence="2" id="KW-1185">Reference proteome</keyword>
<evidence type="ECO:0000313" key="1">
    <source>
        <dbReference type="EMBL" id="KAF8730782.1"/>
    </source>
</evidence>
<name>A0A835KKL4_9POAL</name>
<evidence type="ECO:0000313" key="2">
    <source>
        <dbReference type="Proteomes" id="UP000636709"/>
    </source>
</evidence>
<dbReference type="AlphaFoldDB" id="A0A835KKL4"/>
<proteinExistence type="predicted"/>